<dbReference type="AlphaFoldDB" id="M3GV78"/>
<comment type="caution">
    <text evidence="1">The sequence shown here is derived from an EMBL/GenBank/DDBJ whole genome shotgun (WGS) entry which is preliminary data.</text>
</comment>
<dbReference type="EMBL" id="AHOR02000046">
    <property type="protein sequence ID" value="EMF80786.1"/>
    <property type="molecule type" value="Genomic_DNA"/>
</dbReference>
<organism evidence="1 2">
    <name type="scientific">Leptospira weilii serovar Topaz str. LT2116</name>
    <dbReference type="NCBI Taxonomy" id="1088540"/>
    <lineage>
        <taxon>Bacteria</taxon>
        <taxon>Pseudomonadati</taxon>
        <taxon>Spirochaetota</taxon>
        <taxon>Spirochaetia</taxon>
        <taxon>Leptospirales</taxon>
        <taxon>Leptospiraceae</taxon>
        <taxon>Leptospira</taxon>
    </lineage>
</organism>
<proteinExistence type="predicted"/>
<gene>
    <name evidence="1" type="ORF">LEP1GSC188_3659</name>
</gene>
<dbReference type="Proteomes" id="UP000011770">
    <property type="component" value="Unassembled WGS sequence"/>
</dbReference>
<evidence type="ECO:0000313" key="1">
    <source>
        <dbReference type="EMBL" id="EMF80786.1"/>
    </source>
</evidence>
<evidence type="ECO:0000313" key="2">
    <source>
        <dbReference type="Proteomes" id="UP000011770"/>
    </source>
</evidence>
<name>M3GV78_9LEPT</name>
<accession>M3GV78</accession>
<protein>
    <submittedName>
        <fullName evidence="1">Uncharacterized protein</fullName>
    </submittedName>
</protein>
<sequence length="62" mass="7394">MSEFRQIYLKIQALVGKGYELESNTLVRARLASYFIYEIRELKFFSNHFLAGITKILNKYKE</sequence>
<reference evidence="1 2" key="1">
    <citation type="submission" date="2013-01" db="EMBL/GenBank/DDBJ databases">
        <authorList>
            <person name="Harkins D.M."/>
            <person name="Durkin A.S."/>
            <person name="Brinkac L.M."/>
            <person name="Haft D.H."/>
            <person name="Selengut J.D."/>
            <person name="Sanka R."/>
            <person name="DePew J."/>
            <person name="Purushe J."/>
            <person name="Tulsiani S.M."/>
            <person name="Graham G.C."/>
            <person name="Burns M.-A."/>
            <person name="Dohnt M.F."/>
            <person name="Smythe L.D."/>
            <person name="McKay D.B."/>
            <person name="Craig S.B."/>
            <person name="Vinetz J.M."/>
            <person name="Sutton G.G."/>
            <person name="Nierman W.C."/>
            <person name="Fouts D.E."/>
        </authorList>
    </citation>
    <scope>NUCLEOTIDE SEQUENCE [LARGE SCALE GENOMIC DNA]</scope>
    <source>
        <strain evidence="1 2">LT2116</strain>
    </source>
</reference>